<comment type="caution">
    <text evidence="3">The sequence shown here is derived from an EMBL/GenBank/DDBJ whole genome shotgun (WGS) entry which is preliminary data.</text>
</comment>
<reference evidence="3 4" key="1">
    <citation type="submission" date="2024-05" db="EMBL/GenBank/DDBJ databases">
        <title>Long read based assembly of the Candida bracarensis genome reveals expanded adhesin content.</title>
        <authorList>
            <person name="Marcet-Houben M."/>
            <person name="Ksiezopolska E."/>
            <person name="Gabaldon T."/>
        </authorList>
    </citation>
    <scope>NUCLEOTIDE SEQUENCE [LARGE SCALE GENOMIC DNA]</scope>
    <source>
        <strain evidence="3 4">CBM6</strain>
    </source>
</reference>
<evidence type="ECO:0000313" key="4">
    <source>
        <dbReference type="Proteomes" id="UP001623330"/>
    </source>
</evidence>
<protein>
    <recommendedName>
        <fullName evidence="2">Arrestin C-terminal-like domain-containing protein</fullName>
    </recommendedName>
</protein>
<keyword evidence="4" id="KW-1185">Reference proteome</keyword>
<dbReference type="Proteomes" id="UP001623330">
    <property type="component" value="Unassembled WGS sequence"/>
</dbReference>
<accession>A0ABR4NU96</accession>
<dbReference type="PANTHER" id="PTHR11188:SF17">
    <property type="entry name" value="FI21816P1"/>
    <property type="match status" value="1"/>
</dbReference>
<evidence type="ECO:0000313" key="3">
    <source>
        <dbReference type="EMBL" id="KAL3232299.1"/>
    </source>
</evidence>
<dbReference type="Pfam" id="PF00339">
    <property type="entry name" value="Arrestin_N"/>
    <property type="match status" value="1"/>
</dbReference>
<evidence type="ECO:0000256" key="1">
    <source>
        <dbReference type="SAM" id="MobiDB-lite"/>
    </source>
</evidence>
<dbReference type="InterPro" id="IPR011022">
    <property type="entry name" value="Arrestin_C-like"/>
</dbReference>
<dbReference type="InterPro" id="IPR014752">
    <property type="entry name" value="Arrestin-like_C"/>
</dbReference>
<sequence length="713" mass="80084">MTTSDQEVLFDIRIDNDRDGGVVLLKGGVTEAVSVLLSGYIVLSVKEPIRIKSLSLKLSGKMKLKLPSERQEHSRYYRKIFYEHEWTSFDIHGFATGAYNTVGSNGTHIHDDDHNNIAVRSLKGTGPKSSTSLHKMNFDHTNNKYFTLIKGTYEFPFNVILPGTLPESVEGLPGALITYNLIASLQRLNPGATMMCQKHLRIVRTLSSDAIELSESVLFNNTWPKKVEYSISVPTKAIAIGSTVPIRILLVPLLKGLKLGPIRISLIEKYHYGTKPNEKLVEGERKVTEIKIKDPINEIKLSNDPTIVDSAFKDSWDLEALLKIPSDLLKCTHDCYALECIKSRHQIRLVASLINPDNHISELRATLSVQLYISPYIELSTKPYSSLYVTLEGDENKPRREHKWSATPFNKTDRLIFPNTNDNNVVDRRKLAQNRTMNGLMVPPNYEMHIYDKLCHDTPLNESTVNSPIEATNESVLSNEDSLNKLDGSLRGLSIDNSKPDYYSKLHDRSLPSSSGDYFSIDAIQEDVEPDCKSLPYGSPQYIPVFTNHDSDIARYAPDLTEDFYTKIKTPSRVPSYDMAVLSSTIDEELPPKYCNPPSLSPNIEKIRLTKSFTHERPTANQARQILRNTAVDSPESTSPTLFSKNTSPLSKSPLAQSEFSTLSIHLNNGRSRSRTLNSVGNQQYRNSISPNSQQSRGRSISFVGLRNILGKR</sequence>
<dbReference type="Gene3D" id="2.60.40.640">
    <property type="match status" value="1"/>
</dbReference>
<dbReference type="Pfam" id="PF02752">
    <property type="entry name" value="Arrestin_C"/>
    <property type="match status" value="1"/>
</dbReference>
<dbReference type="InterPro" id="IPR011021">
    <property type="entry name" value="Arrestin-like_N"/>
</dbReference>
<dbReference type="InterPro" id="IPR050357">
    <property type="entry name" value="Arrestin_domain-protein"/>
</dbReference>
<evidence type="ECO:0000259" key="2">
    <source>
        <dbReference type="SMART" id="SM01017"/>
    </source>
</evidence>
<feature type="region of interest" description="Disordered" evidence="1">
    <location>
        <begin position="631"/>
        <end position="655"/>
    </location>
</feature>
<dbReference type="PANTHER" id="PTHR11188">
    <property type="entry name" value="ARRESTIN DOMAIN CONTAINING PROTEIN"/>
    <property type="match status" value="1"/>
</dbReference>
<dbReference type="EMBL" id="JBEVYD010000005">
    <property type="protein sequence ID" value="KAL3232299.1"/>
    <property type="molecule type" value="Genomic_DNA"/>
</dbReference>
<gene>
    <name evidence="3" type="ORF">RNJ44_04215</name>
</gene>
<organism evidence="3 4">
    <name type="scientific">Nakaseomyces bracarensis</name>
    <dbReference type="NCBI Taxonomy" id="273131"/>
    <lineage>
        <taxon>Eukaryota</taxon>
        <taxon>Fungi</taxon>
        <taxon>Dikarya</taxon>
        <taxon>Ascomycota</taxon>
        <taxon>Saccharomycotina</taxon>
        <taxon>Saccharomycetes</taxon>
        <taxon>Saccharomycetales</taxon>
        <taxon>Saccharomycetaceae</taxon>
        <taxon>Nakaseomyces</taxon>
    </lineage>
</organism>
<proteinExistence type="predicted"/>
<feature type="domain" description="Arrestin C-terminal-like" evidence="2">
    <location>
        <begin position="223"/>
        <end position="376"/>
    </location>
</feature>
<name>A0ABR4NU96_9SACH</name>
<dbReference type="SUPFAM" id="SSF81296">
    <property type="entry name" value="E set domains"/>
    <property type="match status" value="1"/>
</dbReference>
<dbReference type="InterPro" id="IPR014756">
    <property type="entry name" value="Ig_E-set"/>
</dbReference>
<dbReference type="SMART" id="SM01017">
    <property type="entry name" value="Arrestin_C"/>
    <property type="match status" value="1"/>
</dbReference>